<dbReference type="PANTHER" id="PTHR32552">
    <property type="entry name" value="FERRICHROME IRON RECEPTOR-RELATED"/>
    <property type="match status" value="1"/>
</dbReference>
<sequence>MKSFRNYLPDLLRLVSLVAVCTVVLLTSAGNAYAQDTNSGGNVHGVVVDEAEHLPMPGVTVAVMKGSKMITGAATNLDGEFSVKVPDGAVLRFSYIGYAPQELAPVHGRSMEVVMKESAEKMQEVVVNGYFTRHRNTYTGAAKSLSGDELLSVSATNILSALSTLDAGLNITQNNAMGSNPNTIPDLVIRSTTSLATGNEVGLNSPLIVIDGVESNLQALYDMNIQDIERVDILKDASATALYGENAANGVIIIERKRVSQAPVRVRYTFTPKMSFADLSSYDLCDASQKLELERMAGLYDSESGSLDQSYYDKLALISGGRDIDWISKPVRNSFSHTHSLSVSGRGSSLDYNFTADYSDVNGVMKDDGRDRYGLNMYLSYRVRDKLIVTLRADHTSLTTNNSKYGSFSDYIAANPYDSPYDDHGNFSKSLSYNKNNPLYEASLSSFSKTNTRTQNVSLDVRYNFKPNLYVTAQGTYSTSKGTSDAFKSPDSNAFTADAPLTSRGSYTLGNLGTDNWSAKVVGNWIHNFDKDGTMFTLNLGWELKRQKSTSSYLTGSGFLSDELADISYASTYSTSQLPYGGEDLATSVGGFAAANFIWKNRYVVDGSYRLSGSSKFGADKRTAPFWSVGAGYNLHNENFIRDLGFVDMLRLRGSYGYTGSVKFDSYQAISTYFYSINYLHYAGVGSVPMGMANPDLTWQTTKKFNVGLTSSFFGDRFNLNFDYYTEKTDDMLIDVSLPPSSGATSVKNNFGSQDSKGLEFSLWGKIIQNRDWMWSVSLNGLHSKTTIKEISDALKRKNELNGQFQDEVAPRLQFRENESPTAIYAVRSAGIDPASGKEIFIKKDGTYTYEYDPADQMACGDTNPKLQGTLSSLLQYRNLSLNLNFSYRFGGDMYNSTRMAKVENINPQNNVDVRAFTERWKHPGDVVPYLAISANGGKEFQYSDRFVEKDNELWLSAVTLQYNVPETFIKPIGLQRMYVSAGAEDLFRITSAKYERGTDYPFSRSVNLSLSLTF</sequence>
<gene>
    <name evidence="14" type="ORF">EZ315_05700</name>
</gene>
<keyword evidence="10 11" id="KW-0998">Cell outer membrane</keyword>
<keyword evidence="8" id="KW-0798">TonB box</keyword>
<evidence type="ECO:0000256" key="5">
    <source>
        <dbReference type="ARBA" id="ARBA00022692"/>
    </source>
</evidence>
<dbReference type="SUPFAM" id="SSF49464">
    <property type="entry name" value="Carboxypeptidase regulatory domain-like"/>
    <property type="match status" value="1"/>
</dbReference>
<evidence type="ECO:0000256" key="11">
    <source>
        <dbReference type="PROSITE-ProRule" id="PRU01360"/>
    </source>
</evidence>
<dbReference type="GeneID" id="82149282"/>
<dbReference type="Gene3D" id="2.40.170.20">
    <property type="entry name" value="TonB-dependent receptor, beta-barrel domain"/>
    <property type="match status" value="1"/>
</dbReference>
<keyword evidence="5 11" id="KW-0812">Transmembrane</keyword>
<dbReference type="InterPro" id="IPR012910">
    <property type="entry name" value="Plug_dom"/>
</dbReference>
<accession>A0A4Z0V8W1</accession>
<dbReference type="InterPro" id="IPR039426">
    <property type="entry name" value="TonB-dep_rcpt-like"/>
</dbReference>
<dbReference type="NCBIfam" id="TIGR04056">
    <property type="entry name" value="OMP_RagA_SusC"/>
    <property type="match status" value="1"/>
</dbReference>
<dbReference type="RefSeq" id="WP_135471228.1">
    <property type="nucleotide sequence ID" value="NZ_CASJDB010000014.1"/>
</dbReference>
<evidence type="ECO:0000256" key="10">
    <source>
        <dbReference type="ARBA" id="ARBA00023237"/>
    </source>
</evidence>
<keyword evidence="7" id="KW-0406">Ion transport</keyword>
<comment type="caution">
    <text evidence="14">The sequence shown here is derived from an EMBL/GenBank/DDBJ whole genome shotgun (WGS) entry which is preliminary data.</text>
</comment>
<dbReference type="InterPro" id="IPR023997">
    <property type="entry name" value="TonB-dep_OMP_SusC/RagA_CS"/>
</dbReference>
<dbReference type="GO" id="GO:0006826">
    <property type="term" value="P:iron ion transport"/>
    <property type="evidence" value="ECO:0007669"/>
    <property type="project" value="UniProtKB-KW"/>
</dbReference>
<evidence type="ECO:0000256" key="7">
    <source>
        <dbReference type="ARBA" id="ARBA00023065"/>
    </source>
</evidence>
<evidence type="ECO:0000256" key="6">
    <source>
        <dbReference type="ARBA" id="ARBA00023004"/>
    </source>
</evidence>
<dbReference type="Gene3D" id="2.60.40.1120">
    <property type="entry name" value="Carboxypeptidase-like, regulatory domain"/>
    <property type="match status" value="1"/>
</dbReference>
<dbReference type="InterPro" id="IPR037066">
    <property type="entry name" value="Plug_dom_sf"/>
</dbReference>
<dbReference type="NCBIfam" id="TIGR04057">
    <property type="entry name" value="SusC_RagA_signa"/>
    <property type="match status" value="1"/>
</dbReference>
<keyword evidence="6" id="KW-0408">Iron</keyword>
<evidence type="ECO:0000256" key="1">
    <source>
        <dbReference type="ARBA" id="ARBA00004571"/>
    </source>
</evidence>
<name>A0A4Z0V8W1_9BACT</name>
<dbReference type="Pfam" id="PF07715">
    <property type="entry name" value="Plug"/>
    <property type="match status" value="1"/>
</dbReference>
<dbReference type="GO" id="GO:0009279">
    <property type="term" value="C:cell outer membrane"/>
    <property type="evidence" value="ECO:0007669"/>
    <property type="project" value="UniProtKB-SubCell"/>
</dbReference>
<comment type="similarity">
    <text evidence="11">Belongs to the TonB-dependent receptor family.</text>
</comment>
<reference evidence="14 15" key="1">
    <citation type="submission" date="2019-02" db="EMBL/GenBank/DDBJ databases">
        <title>Isolation and identification of novel species under the genus Muribaculum.</title>
        <authorList>
            <person name="Miyake S."/>
            <person name="Ding Y."/>
            <person name="Low A."/>
            <person name="Soh M."/>
            <person name="Seedorf H."/>
        </authorList>
    </citation>
    <scope>NUCLEOTIDE SEQUENCE [LARGE SCALE GENOMIC DNA]</scope>
    <source>
        <strain evidence="14 15">TLL-A3</strain>
    </source>
</reference>
<keyword evidence="2 11" id="KW-0813">Transport</keyword>
<keyword evidence="12" id="KW-0732">Signal</keyword>
<dbReference type="SUPFAM" id="SSF56935">
    <property type="entry name" value="Porins"/>
    <property type="match status" value="1"/>
</dbReference>
<evidence type="ECO:0000256" key="12">
    <source>
        <dbReference type="SAM" id="SignalP"/>
    </source>
</evidence>
<proteinExistence type="inferred from homology"/>
<dbReference type="InterPro" id="IPR036942">
    <property type="entry name" value="Beta-barrel_TonB_sf"/>
</dbReference>
<dbReference type="Gene3D" id="2.170.130.10">
    <property type="entry name" value="TonB-dependent receptor, plug domain"/>
    <property type="match status" value="1"/>
</dbReference>
<dbReference type="Proteomes" id="UP000297635">
    <property type="component" value="Unassembled WGS sequence"/>
</dbReference>
<dbReference type="EMBL" id="SJSA01000001">
    <property type="protein sequence ID" value="TGG40215.1"/>
    <property type="molecule type" value="Genomic_DNA"/>
</dbReference>
<dbReference type="AlphaFoldDB" id="A0A4Z0V8W1"/>
<evidence type="ECO:0000256" key="2">
    <source>
        <dbReference type="ARBA" id="ARBA00022448"/>
    </source>
</evidence>
<evidence type="ECO:0000256" key="3">
    <source>
        <dbReference type="ARBA" id="ARBA00022452"/>
    </source>
</evidence>
<dbReference type="InterPro" id="IPR023996">
    <property type="entry name" value="TonB-dep_OMP_SusC/RagA"/>
</dbReference>
<organism evidence="14 15">
    <name type="scientific">Duncaniella freteri</name>
    <dbReference type="NCBI Taxonomy" id="2530391"/>
    <lineage>
        <taxon>Bacteria</taxon>
        <taxon>Pseudomonadati</taxon>
        <taxon>Bacteroidota</taxon>
        <taxon>Bacteroidia</taxon>
        <taxon>Bacteroidales</taxon>
        <taxon>Muribaculaceae</taxon>
        <taxon>Duncaniella</taxon>
    </lineage>
</organism>
<keyword evidence="15" id="KW-1185">Reference proteome</keyword>
<feature type="chain" id="PRO_5021493417" evidence="12">
    <location>
        <begin position="35"/>
        <end position="1015"/>
    </location>
</feature>
<evidence type="ECO:0000259" key="13">
    <source>
        <dbReference type="Pfam" id="PF07715"/>
    </source>
</evidence>
<dbReference type="InterPro" id="IPR008969">
    <property type="entry name" value="CarboxyPept-like_regulatory"/>
</dbReference>
<evidence type="ECO:0000256" key="9">
    <source>
        <dbReference type="ARBA" id="ARBA00023136"/>
    </source>
</evidence>
<dbReference type="PROSITE" id="PS52016">
    <property type="entry name" value="TONB_DEPENDENT_REC_3"/>
    <property type="match status" value="1"/>
</dbReference>
<evidence type="ECO:0000313" key="15">
    <source>
        <dbReference type="Proteomes" id="UP000297635"/>
    </source>
</evidence>
<dbReference type="PANTHER" id="PTHR32552:SF81">
    <property type="entry name" value="TONB-DEPENDENT OUTER MEMBRANE RECEPTOR"/>
    <property type="match status" value="1"/>
</dbReference>
<comment type="subcellular location">
    <subcellularLocation>
        <location evidence="1 11">Cell outer membrane</location>
        <topology evidence="1 11">Multi-pass membrane protein</topology>
    </subcellularLocation>
</comment>
<evidence type="ECO:0000256" key="8">
    <source>
        <dbReference type="ARBA" id="ARBA00023077"/>
    </source>
</evidence>
<keyword evidence="4" id="KW-0410">Iron transport</keyword>
<feature type="domain" description="TonB-dependent receptor plug" evidence="13">
    <location>
        <begin position="139"/>
        <end position="251"/>
    </location>
</feature>
<keyword evidence="3 11" id="KW-1134">Transmembrane beta strand</keyword>
<evidence type="ECO:0000313" key="14">
    <source>
        <dbReference type="EMBL" id="TGG40215.1"/>
    </source>
</evidence>
<protein>
    <submittedName>
        <fullName evidence="14">SusC/RagA family TonB-linked outer membrane protein</fullName>
    </submittedName>
</protein>
<keyword evidence="9 11" id="KW-0472">Membrane</keyword>
<evidence type="ECO:0000256" key="4">
    <source>
        <dbReference type="ARBA" id="ARBA00022496"/>
    </source>
</evidence>
<feature type="signal peptide" evidence="12">
    <location>
        <begin position="1"/>
        <end position="34"/>
    </location>
</feature>
<dbReference type="Pfam" id="PF13715">
    <property type="entry name" value="CarbopepD_reg_2"/>
    <property type="match status" value="1"/>
</dbReference>